<organism evidence="4">
    <name type="scientific">Nippostrongylus brasiliensis</name>
    <name type="common">Rat hookworm</name>
    <dbReference type="NCBI Taxonomy" id="27835"/>
    <lineage>
        <taxon>Eukaryota</taxon>
        <taxon>Metazoa</taxon>
        <taxon>Ecdysozoa</taxon>
        <taxon>Nematoda</taxon>
        <taxon>Chromadorea</taxon>
        <taxon>Rhabditida</taxon>
        <taxon>Rhabditina</taxon>
        <taxon>Rhabditomorpha</taxon>
        <taxon>Strongyloidea</taxon>
        <taxon>Heligmosomidae</taxon>
        <taxon>Nippostrongylus</taxon>
    </lineage>
</organism>
<evidence type="ECO:0000313" key="2">
    <source>
        <dbReference type="EMBL" id="VDL81805.1"/>
    </source>
</evidence>
<dbReference type="EMBL" id="UYSL01023166">
    <property type="protein sequence ID" value="VDL81805.1"/>
    <property type="molecule type" value="Genomic_DNA"/>
</dbReference>
<feature type="region of interest" description="Disordered" evidence="1">
    <location>
        <begin position="37"/>
        <end position="70"/>
    </location>
</feature>
<name>A0A158R3D8_NIPBR</name>
<dbReference type="WBParaSite" id="NBR_0001808301-mRNA-1">
    <property type="protein sequence ID" value="NBR_0001808301-mRNA-1"/>
    <property type="gene ID" value="NBR_0001808301"/>
</dbReference>
<evidence type="ECO:0000313" key="4">
    <source>
        <dbReference type="WBParaSite" id="NBR_0001808301-mRNA-1"/>
    </source>
</evidence>
<dbReference type="Proteomes" id="UP000271162">
    <property type="component" value="Unassembled WGS sequence"/>
</dbReference>
<evidence type="ECO:0000256" key="1">
    <source>
        <dbReference type="SAM" id="MobiDB-lite"/>
    </source>
</evidence>
<feature type="compositionally biased region" description="Basic and acidic residues" evidence="1">
    <location>
        <begin position="37"/>
        <end position="57"/>
    </location>
</feature>
<keyword evidence="3" id="KW-1185">Reference proteome</keyword>
<protein>
    <submittedName>
        <fullName evidence="4">CNDH2_C domain-containing protein</fullName>
    </submittedName>
</protein>
<evidence type="ECO:0000313" key="3">
    <source>
        <dbReference type="Proteomes" id="UP000271162"/>
    </source>
</evidence>
<proteinExistence type="predicted"/>
<dbReference type="OMA" id="RFPNECI"/>
<gene>
    <name evidence="2" type="ORF">NBR_LOCUS18084</name>
</gene>
<dbReference type="STRING" id="27835.A0A158R3D8"/>
<dbReference type="AlphaFoldDB" id="A0A158R3D8"/>
<sequence length="420" mass="48089">MVESEVAVWQPRDIFFDVEHNQPIDFSKEGFIDWNEERASQGSKDSIEKAVDQRSKALEPLPLEEELPPFPPQEAFANMTRDAFMAGSFPVENPSNNAEPQLPNQPQIQEVAFDEEYIQQQPNEKLVTNEQPAARKQRPDKDVGDVGQDIQRAPNAEDTITSSLELRPVSGSQLEVRMKRKRKHVPIRDSQEFTISYETIKKLQLDYSSLIKSVEELRLERTIDNSPKLHDLLAPYPAYAASLGFRFPNECIELYRSRFCDTLTYAQALKEGPFYEPDRGPKSKLWRYRSSDSSLESDAYELFPGITFLKGTPERFRNCLSPAKKRRIDEDEELLLTPGKATLTLTPERYKTGINESQINGMSAFYNEMLPPIDTLQMAGDVPAVENTRFRESRSSYVEQARRQTRDTSDFGGKFSKIVL</sequence>
<accession>A0A158R3D8</accession>
<reference evidence="2 3" key="2">
    <citation type="submission" date="2018-11" db="EMBL/GenBank/DDBJ databases">
        <authorList>
            <consortium name="Pathogen Informatics"/>
        </authorList>
    </citation>
    <scope>NUCLEOTIDE SEQUENCE [LARGE SCALE GENOMIC DNA]</scope>
</reference>
<reference evidence="4" key="1">
    <citation type="submission" date="2016-04" db="UniProtKB">
        <authorList>
            <consortium name="WormBaseParasite"/>
        </authorList>
    </citation>
    <scope>IDENTIFICATION</scope>
</reference>